<dbReference type="SUPFAM" id="SSF81383">
    <property type="entry name" value="F-box domain"/>
    <property type="match status" value="1"/>
</dbReference>
<evidence type="ECO:0000259" key="1">
    <source>
        <dbReference type="PROSITE" id="PS50181"/>
    </source>
</evidence>
<comment type="caution">
    <text evidence="2">The sequence shown here is derived from an EMBL/GenBank/DDBJ whole genome shotgun (WGS) entry which is preliminary data.</text>
</comment>
<feature type="non-terminal residue" evidence="2">
    <location>
        <position position="1"/>
    </location>
</feature>
<accession>A0AAV5VSE2</accession>
<gene>
    <name evidence="2" type="ORF">PFISCL1PPCAC_12222</name>
</gene>
<name>A0AAV5VSE2_9BILA</name>
<dbReference type="Proteomes" id="UP001432322">
    <property type="component" value="Unassembled WGS sequence"/>
</dbReference>
<keyword evidence="3" id="KW-1185">Reference proteome</keyword>
<dbReference type="InterPro" id="IPR001810">
    <property type="entry name" value="F-box_dom"/>
</dbReference>
<dbReference type="AlphaFoldDB" id="A0AAV5VSE2"/>
<dbReference type="EMBL" id="BTSY01000003">
    <property type="protein sequence ID" value="GMT20925.1"/>
    <property type="molecule type" value="Genomic_DNA"/>
</dbReference>
<organism evidence="2 3">
    <name type="scientific">Pristionchus fissidentatus</name>
    <dbReference type="NCBI Taxonomy" id="1538716"/>
    <lineage>
        <taxon>Eukaryota</taxon>
        <taxon>Metazoa</taxon>
        <taxon>Ecdysozoa</taxon>
        <taxon>Nematoda</taxon>
        <taxon>Chromadorea</taxon>
        <taxon>Rhabditida</taxon>
        <taxon>Rhabditina</taxon>
        <taxon>Diplogasteromorpha</taxon>
        <taxon>Diplogasteroidea</taxon>
        <taxon>Neodiplogasteridae</taxon>
        <taxon>Pristionchus</taxon>
    </lineage>
</organism>
<reference evidence="2" key="1">
    <citation type="submission" date="2023-10" db="EMBL/GenBank/DDBJ databases">
        <title>Genome assembly of Pristionchus species.</title>
        <authorList>
            <person name="Yoshida K."/>
            <person name="Sommer R.J."/>
        </authorList>
    </citation>
    <scope>NUCLEOTIDE SEQUENCE</scope>
    <source>
        <strain evidence="2">RS5133</strain>
    </source>
</reference>
<protein>
    <recommendedName>
        <fullName evidence="1">F-box domain-containing protein</fullName>
    </recommendedName>
</protein>
<feature type="domain" description="F-box" evidence="1">
    <location>
        <begin position="1"/>
        <end position="26"/>
    </location>
</feature>
<proteinExistence type="predicted"/>
<evidence type="ECO:0000313" key="2">
    <source>
        <dbReference type="EMBL" id="GMT20925.1"/>
    </source>
</evidence>
<dbReference type="PROSITE" id="PS50181">
    <property type="entry name" value="FBOX"/>
    <property type="match status" value="1"/>
</dbReference>
<evidence type="ECO:0000313" key="3">
    <source>
        <dbReference type="Proteomes" id="UP001432322"/>
    </source>
</evidence>
<dbReference type="CDD" id="cd09917">
    <property type="entry name" value="F-box_SF"/>
    <property type="match status" value="1"/>
</dbReference>
<dbReference type="InterPro" id="IPR036047">
    <property type="entry name" value="F-box-like_dom_sf"/>
</dbReference>
<dbReference type="Pfam" id="PF00646">
    <property type="entry name" value="F-box"/>
    <property type="match status" value="1"/>
</dbReference>
<sequence>SLLDLPDEIIEMIFSHLSLADQFRVRTNKRLRKIEERMEERGEGSKEELEKVFIVRSSPSLFSIGVNKDLIHLVPFPTVTTVLRRLNGHIKCLSLGIYPHDSSLIEQLDAVSNIKNNDIIIYDNLKELTSLPPLTVFDLAFFSRLIKNKTSIIICYLSLAMTNDDLIELNKVIGAETGVFSI</sequence>